<protein>
    <submittedName>
        <fullName evidence="1">Uncharacterized protein</fullName>
    </submittedName>
</protein>
<gene>
    <name evidence="1" type="ORF">VNO77_43648</name>
</gene>
<comment type="caution">
    <text evidence="1">The sequence shown here is derived from an EMBL/GenBank/DDBJ whole genome shotgun (WGS) entry which is preliminary data.</text>
</comment>
<dbReference type="EMBL" id="JAYMYQ010000011">
    <property type="protein sequence ID" value="KAK7305738.1"/>
    <property type="molecule type" value="Genomic_DNA"/>
</dbReference>
<name>A0AAN9JV68_CANGL</name>
<keyword evidence="2" id="KW-1185">Reference proteome</keyword>
<proteinExistence type="predicted"/>
<dbReference type="AlphaFoldDB" id="A0AAN9JV68"/>
<accession>A0AAN9JV68</accession>
<evidence type="ECO:0000313" key="1">
    <source>
        <dbReference type="EMBL" id="KAK7305738.1"/>
    </source>
</evidence>
<dbReference type="Proteomes" id="UP001367508">
    <property type="component" value="Unassembled WGS sequence"/>
</dbReference>
<reference evidence="1 2" key="1">
    <citation type="submission" date="2024-01" db="EMBL/GenBank/DDBJ databases">
        <title>The genomes of 5 underutilized Papilionoideae crops provide insights into root nodulation and disease resistanc.</title>
        <authorList>
            <person name="Jiang F."/>
        </authorList>
    </citation>
    <scope>NUCLEOTIDE SEQUENCE [LARGE SCALE GENOMIC DNA]</scope>
    <source>
        <strain evidence="1">LVBAO_FW01</strain>
        <tissue evidence="1">Leaves</tissue>
    </source>
</reference>
<organism evidence="1 2">
    <name type="scientific">Canavalia gladiata</name>
    <name type="common">Sword bean</name>
    <name type="synonym">Dolichos gladiatus</name>
    <dbReference type="NCBI Taxonomy" id="3824"/>
    <lineage>
        <taxon>Eukaryota</taxon>
        <taxon>Viridiplantae</taxon>
        <taxon>Streptophyta</taxon>
        <taxon>Embryophyta</taxon>
        <taxon>Tracheophyta</taxon>
        <taxon>Spermatophyta</taxon>
        <taxon>Magnoliopsida</taxon>
        <taxon>eudicotyledons</taxon>
        <taxon>Gunneridae</taxon>
        <taxon>Pentapetalae</taxon>
        <taxon>rosids</taxon>
        <taxon>fabids</taxon>
        <taxon>Fabales</taxon>
        <taxon>Fabaceae</taxon>
        <taxon>Papilionoideae</taxon>
        <taxon>50 kb inversion clade</taxon>
        <taxon>NPAAA clade</taxon>
        <taxon>indigoferoid/millettioid clade</taxon>
        <taxon>Phaseoleae</taxon>
        <taxon>Canavalia</taxon>
    </lineage>
</organism>
<evidence type="ECO:0000313" key="2">
    <source>
        <dbReference type="Proteomes" id="UP001367508"/>
    </source>
</evidence>
<sequence length="66" mass="7696">MDIVHTLFLLNLIRKAKSVMFLIPVQGTVKLTRGNSNPEGLRKRVFGERERERKLRTLVFSVPEFL</sequence>